<keyword evidence="3" id="KW-1185">Reference proteome</keyword>
<dbReference type="EMBL" id="KV875097">
    <property type="protein sequence ID" value="OIW30218.1"/>
    <property type="molecule type" value="Genomic_DNA"/>
</dbReference>
<dbReference type="InParanoid" id="A0A1J7JR28"/>
<evidence type="ECO:0000259" key="1">
    <source>
        <dbReference type="Pfam" id="PF24870"/>
    </source>
</evidence>
<dbReference type="Pfam" id="PF24870">
    <property type="entry name" value="DUF7735"/>
    <property type="match status" value="1"/>
</dbReference>
<evidence type="ECO:0000313" key="2">
    <source>
        <dbReference type="EMBL" id="OIW30218.1"/>
    </source>
</evidence>
<dbReference type="OrthoDB" id="4940591at2759"/>
<protein>
    <recommendedName>
        <fullName evidence="1">DUF7735 domain-containing protein</fullName>
    </recommendedName>
</protein>
<dbReference type="Proteomes" id="UP000182658">
    <property type="component" value="Unassembled WGS sequence"/>
</dbReference>
<sequence>MENITQYFLDLPKPTGDVLEAINVFGQVAAGPCRETLTGPFELCTITWCEFTKGLPSSVSASYSTYLSAVTSFRKAKGATMSILATSCPILWGYPDAAQHEWIKIAWSHADCYTKAHLQTSNAGAITGSSAPYKTRTDSMTTTSATFFIM</sequence>
<accession>A0A1J7JR28</accession>
<feature type="domain" description="DUF7735" evidence="1">
    <location>
        <begin position="1"/>
        <end position="120"/>
    </location>
</feature>
<dbReference type="AlphaFoldDB" id="A0A1J7JR28"/>
<evidence type="ECO:0000313" key="3">
    <source>
        <dbReference type="Proteomes" id="UP000182658"/>
    </source>
</evidence>
<reference evidence="2 3" key="1">
    <citation type="submission" date="2016-10" db="EMBL/GenBank/DDBJ databases">
        <title>Draft genome sequence of Coniochaeta ligniaria NRRL30616, a lignocellulolytic fungus for bioabatement of inhibitors in plant biomass hydrolysates.</title>
        <authorList>
            <consortium name="DOE Joint Genome Institute"/>
            <person name="Jimenez D.J."/>
            <person name="Hector R.E."/>
            <person name="Riley R."/>
            <person name="Sun H."/>
            <person name="Grigoriev I.V."/>
            <person name="Van Elsas J.D."/>
            <person name="Nichols N.N."/>
        </authorList>
    </citation>
    <scope>NUCLEOTIDE SEQUENCE [LARGE SCALE GENOMIC DNA]</scope>
    <source>
        <strain evidence="2 3">NRRL 30616</strain>
    </source>
</reference>
<dbReference type="InterPro" id="IPR056637">
    <property type="entry name" value="DUF7735"/>
</dbReference>
<name>A0A1J7JR28_9PEZI</name>
<organism evidence="2 3">
    <name type="scientific">Coniochaeta ligniaria NRRL 30616</name>
    <dbReference type="NCBI Taxonomy" id="1408157"/>
    <lineage>
        <taxon>Eukaryota</taxon>
        <taxon>Fungi</taxon>
        <taxon>Dikarya</taxon>
        <taxon>Ascomycota</taxon>
        <taxon>Pezizomycotina</taxon>
        <taxon>Sordariomycetes</taxon>
        <taxon>Sordariomycetidae</taxon>
        <taxon>Coniochaetales</taxon>
        <taxon>Coniochaetaceae</taxon>
        <taxon>Coniochaeta</taxon>
    </lineage>
</organism>
<proteinExistence type="predicted"/>
<gene>
    <name evidence="2" type="ORF">CONLIGDRAFT_680997</name>
</gene>